<keyword evidence="5" id="KW-0560">Oxidoreductase</keyword>
<comment type="cofactor">
    <cofactor evidence="1">
        <name>FAD</name>
        <dbReference type="ChEBI" id="CHEBI:57692"/>
    </cofactor>
</comment>
<evidence type="ECO:0000256" key="4">
    <source>
        <dbReference type="ARBA" id="ARBA00022827"/>
    </source>
</evidence>
<evidence type="ECO:0000256" key="6">
    <source>
        <dbReference type="ARBA" id="ARBA00023097"/>
    </source>
</evidence>
<evidence type="ECO:0000256" key="2">
    <source>
        <dbReference type="ARBA" id="ARBA00009130"/>
    </source>
</evidence>
<dbReference type="Pfam" id="PF02852">
    <property type="entry name" value="Pyr_redox_dim"/>
    <property type="match status" value="1"/>
</dbReference>
<dbReference type="InterPro" id="IPR004099">
    <property type="entry name" value="Pyr_nucl-diS_OxRdtase_dimer"/>
</dbReference>
<dbReference type="Gene3D" id="3.50.50.60">
    <property type="entry name" value="FAD/NAD(P)-binding domain"/>
    <property type="match status" value="2"/>
</dbReference>
<keyword evidence="7" id="KW-0676">Redox-active center</keyword>
<reference evidence="10 11" key="1">
    <citation type="submission" date="2019-10" db="EMBL/GenBank/DDBJ databases">
        <title>WGS of Leuconostoc mesenteroides.</title>
        <authorList>
            <person name="Melo Bolivar J."/>
            <person name="Marino-Ramirez L."/>
            <person name="Villamil Diaz L.M."/>
        </authorList>
    </citation>
    <scope>NUCLEOTIDE SEQUENCE [LARGE SCALE GENOMIC DNA]</scope>
    <source>
        <strain evidence="10 11">M11</strain>
    </source>
</reference>
<dbReference type="GeneID" id="29576310"/>
<dbReference type="SUPFAM" id="SSF55424">
    <property type="entry name" value="FAD/NAD-linked reductases, dimerisation (C-terminal) domain"/>
    <property type="match status" value="1"/>
</dbReference>
<evidence type="ECO:0000256" key="5">
    <source>
        <dbReference type="ARBA" id="ARBA00023002"/>
    </source>
</evidence>
<feature type="domain" description="Pyridine nucleotide-disulphide oxidoreductase dimerisation" evidence="8">
    <location>
        <begin position="336"/>
        <end position="428"/>
    </location>
</feature>
<evidence type="ECO:0000256" key="7">
    <source>
        <dbReference type="ARBA" id="ARBA00023284"/>
    </source>
</evidence>
<comment type="similarity">
    <text evidence="2">Belongs to the class-III pyridine nucleotide-disulfide oxidoreductase family.</text>
</comment>
<dbReference type="GO" id="GO:0004497">
    <property type="term" value="F:monooxygenase activity"/>
    <property type="evidence" value="ECO:0007669"/>
    <property type="project" value="UniProtKB-KW"/>
</dbReference>
<dbReference type="InterPro" id="IPR036188">
    <property type="entry name" value="FAD/NAD-bd_sf"/>
</dbReference>
<dbReference type="PANTHER" id="PTHR43429:SF1">
    <property type="entry name" value="NAD(P)H SULFUR OXIDOREDUCTASE (COA-DEPENDENT)"/>
    <property type="match status" value="1"/>
</dbReference>
<gene>
    <name evidence="10" type="ORF">GFV13_02520</name>
</gene>
<dbReference type="RefSeq" id="WP_011680570.1">
    <property type="nucleotide sequence ID" value="NZ_BCMO01000015.1"/>
</dbReference>
<accession>A0A222YE94</accession>
<organism evidence="10 11">
    <name type="scientific">Leuconostoc mesenteroides</name>
    <dbReference type="NCBI Taxonomy" id="1245"/>
    <lineage>
        <taxon>Bacteria</taxon>
        <taxon>Bacillati</taxon>
        <taxon>Bacillota</taxon>
        <taxon>Bacilli</taxon>
        <taxon>Lactobacillales</taxon>
        <taxon>Lactobacillaceae</taxon>
        <taxon>Leuconostoc</taxon>
    </lineage>
</organism>
<keyword evidence="10" id="KW-0503">Monooxygenase</keyword>
<dbReference type="PANTHER" id="PTHR43429">
    <property type="entry name" value="PYRIDINE NUCLEOTIDE-DISULFIDE OXIDOREDUCTASE DOMAIN-CONTAINING"/>
    <property type="match status" value="1"/>
</dbReference>
<evidence type="ECO:0000259" key="8">
    <source>
        <dbReference type="Pfam" id="PF02852"/>
    </source>
</evidence>
<dbReference type="Proteomes" id="UP000469952">
    <property type="component" value="Unassembled WGS sequence"/>
</dbReference>
<dbReference type="STRING" id="1245.ARA02_09310"/>
<name>A0A222YE94_LEUME</name>
<keyword evidence="3" id="KW-0285">Flavoprotein</keyword>
<dbReference type="OMA" id="YSPCAIP"/>
<dbReference type="Gene3D" id="3.30.390.30">
    <property type="match status" value="1"/>
</dbReference>
<keyword evidence="6" id="KW-0558">Oxidation</keyword>
<evidence type="ECO:0000256" key="3">
    <source>
        <dbReference type="ARBA" id="ARBA00022630"/>
    </source>
</evidence>
<dbReference type="Pfam" id="PF07992">
    <property type="entry name" value="Pyr_redox_2"/>
    <property type="match status" value="1"/>
</dbReference>
<evidence type="ECO:0000313" key="11">
    <source>
        <dbReference type="Proteomes" id="UP000469952"/>
    </source>
</evidence>
<evidence type="ECO:0000259" key="9">
    <source>
        <dbReference type="Pfam" id="PF07992"/>
    </source>
</evidence>
<keyword evidence="4" id="KW-0274">FAD</keyword>
<proteinExistence type="inferred from homology"/>
<dbReference type="InterPro" id="IPR016156">
    <property type="entry name" value="FAD/NAD-linked_Rdtase_dimer_sf"/>
</dbReference>
<sequence>MKIGIIGATHAGVYAAKQIKSEHPEAEVTVFEKNTTVSFLSCGIALWIGDHVSDPEKMFYETPESMRNQGITMLMAHQVNQADLKSKTLTVTNLDTEEVTTQQFDKIVITTGSKPVIPNIPGIDSNRVYFCKSWDDATRIKSVAKDLKRVAVIGAGYIGAELAEQLSVTGKQVTLIDGADRVLAKNFGPAFTERIQKEYEKNNVDVVLNQFVSKFENTPNGIKITTPNGSYEADIAILGIGFLPNTDLFSGQLETLPNGAIIVNDYMQTSEDNVYAAGDASTVFFNPTQAIDYIPLATNAIRQGILVGKNIVEPTTRYLGTQATSAVELYEQAMVATGLNSATAKEKGLDVIETVIESDYRPDFMLSTTSVLSSLTWEKDTGRIVGGSFMSQHDVSQSANLVSIAIQKQMTIDELAMSDFFFQPNFSQPINYIPEVALAAVAEKQALTLAY</sequence>
<dbReference type="OrthoDB" id="9802028at2"/>
<feature type="domain" description="FAD/NAD(P)-binding" evidence="9">
    <location>
        <begin position="2"/>
        <end position="304"/>
    </location>
</feature>
<dbReference type="AlphaFoldDB" id="A0A222YE94"/>
<protein>
    <submittedName>
        <fullName evidence="10">SidA/IucD/PvdA family monooxygenase</fullName>
    </submittedName>
</protein>
<dbReference type="EMBL" id="WIPA01000002">
    <property type="protein sequence ID" value="MQR26171.1"/>
    <property type="molecule type" value="Genomic_DNA"/>
</dbReference>
<dbReference type="InterPro" id="IPR050260">
    <property type="entry name" value="FAD-bd_OxRdtase"/>
</dbReference>
<dbReference type="PRINTS" id="PR00411">
    <property type="entry name" value="PNDRDTASEI"/>
</dbReference>
<evidence type="ECO:0000256" key="1">
    <source>
        <dbReference type="ARBA" id="ARBA00001974"/>
    </source>
</evidence>
<dbReference type="SUPFAM" id="SSF51905">
    <property type="entry name" value="FAD/NAD(P)-binding domain"/>
    <property type="match status" value="1"/>
</dbReference>
<dbReference type="InterPro" id="IPR023753">
    <property type="entry name" value="FAD/NAD-binding_dom"/>
</dbReference>
<evidence type="ECO:0000313" key="10">
    <source>
        <dbReference type="EMBL" id="MQR26171.1"/>
    </source>
</evidence>
<dbReference type="PRINTS" id="PR00368">
    <property type="entry name" value="FADPNR"/>
</dbReference>
<comment type="caution">
    <text evidence="10">The sequence shown here is derived from an EMBL/GenBank/DDBJ whole genome shotgun (WGS) entry which is preliminary data.</text>
</comment>